<proteinExistence type="inferred from homology"/>
<dbReference type="Pfam" id="PF07681">
    <property type="entry name" value="DoxX"/>
    <property type="match status" value="1"/>
</dbReference>
<dbReference type="EMBL" id="MIHA01000010">
    <property type="protein sequence ID" value="ODQ89380.1"/>
    <property type="molecule type" value="Genomic_DNA"/>
</dbReference>
<keyword evidence="6 7" id="KW-0472">Membrane</keyword>
<feature type="transmembrane region" description="Helical" evidence="7">
    <location>
        <begin position="148"/>
        <end position="171"/>
    </location>
</feature>
<name>A0A1E3RHP1_MYCFV</name>
<feature type="transmembrane region" description="Helical" evidence="7">
    <location>
        <begin position="78"/>
        <end position="103"/>
    </location>
</feature>
<evidence type="ECO:0000256" key="1">
    <source>
        <dbReference type="ARBA" id="ARBA00004651"/>
    </source>
</evidence>
<dbReference type="InterPro" id="IPR051907">
    <property type="entry name" value="DoxX-like_oxidoreductase"/>
</dbReference>
<evidence type="ECO:0000313" key="9">
    <source>
        <dbReference type="Proteomes" id="UP000094053"/>
    </source>
</evidence>
<evidence type="ECO:0000256" key="3">
    <source>
        <dbReference type="ARBA" id="ARBA00022475"/>
    </source>
</evidence>
<keyword evidence="4 7" id="KW-0812">Transmembrane</keyword>
<evidence type="ECO:0000256" key="4">
    <source>
        <dbReference type="ARBA" id="ARBA00022692"/>
    </source>
</evidence>
<dbReference type="Proteomes" id="UP000094053">
    <property type="component" value="Unassembled WGS sequence"/>
</dbReference>
<keyword evidence="5 7" id="KW-1133">Transmembrane helix</keyword>
<dbReference type="GO" id="GO:0005886">
    <property type="term" value="C:plasma membrane"/>
    <property type="evidence" value="ECO:0007669"/>
    <property type="project" value="UniProtKB-SubCell"/>
</dbReference>
<sequence length="185" mass="18738">MTAPDTTSATLPLTPTRDGAADIGLLILRIGVGAAILQAGLIKAFDFSTTVGFMEQAGWRLPGLAAAMVTSAETLGGLGLILGALTPLAAFAVIAAMVDAWAVNVSGAAFWSEPFNVPFLIGLGATGLLFLGAGAYSLDAKVLGRTRWGTRIAVGLLIAAVAAAILTWVALLGTNPIHFSPPAQP</sequence>
<dbReference type="RefSeq" id="WP_069414509.1">
    <property type="nucleotide sequence ID" value="NZ_JACKUL010000020.1"/>
</dbReference>
<protein>
    <submittedName>
        <fullName evidence="8">DoxX family protein</fullName>
    </submittedName>
</protein>
<dbReference type="PANTHER" id="PTHR33452">
    <property type="entry name" value="OXIDOREDUCTASE CATD-RELATED"/>
    <property type="match status" value="1"/>
</dbReference>
<dbReference type="PANTHER" id="PTHR33452:SF1">
    <property type="entry name" value="INNER MEMBRANE PROTEIN YPHA-RELATED"/>
    <property type="match status" value="1"/>
</dbReference>
<gene>
    <name evidence="8" type="ORF">BHQ18_15520</name>
</gene>
<comment type="caution">
    <text evidence="8">The sequence shown here is derived from an EMBL/GenBank/DDBJ whole genome shotgun (WGS) entry which is preliminary data.</text>
</comment>
<keyword evidence="9" id="KW-1185">Reference proteome</keyword>
<evidence type="ECO:0000256" key="2">
    <source>
        <dbReference type="ARBA" id="ARBA00006679"/>
    </source>
</evidence>
<reference evidence="9" key="1">
    <citation type="submission" date="2016-09" db="EMBL/GenBank/DDBJ databases">
        <authorList>
            <person name="Greninger A.L."/>
            <person name="Jerome K.R."/>
            <person name="Mcnair B."/>
            <person name="Wallis C."/>
            <person name="Fang F."/>
        </authorList>
    </citation>
    <scope>NUCLEOTIDE SEQUENCE [LARGE SCALE GENOMIC DNA]</scope>
    <source>
        <strain evidence="9">M6</strain>
    </source>
</reference>
<keyword evidence="3" id="KW-1003">Cell membrane</keyword>
<evidence type="ECO:0000256" key="6">
    <source>
        <dbReference type="ARBA" id="ARBA00023136"/>
    </source>
</evidence>
<evidence type="ECO:0000256" key="5">
    <source>
        <dbReference type="ARBA" id="ARBA00022989"/>
    </source>
</evidence>
<evidence type="ECO:0000313" key="8">
    <source>
        <dbReference type="EMBL" id="ODQ89380.1"/>
    </source>
</evidence>
<feature type="transmembrane region" description="Helical" evidence="7">
    <location>
        <begin position="115"/>
        <end position="136"/>
    </location>
</feature>
<dbReference type="STRING" id="1776.BHQ18_15520"/>
<evidence type="ECO:0000256" key="7">
    <source>
        <dbReference type="SAM" id="Phobius"/>
    </source>
</evidence>
<comment type="similarity">
    <text evidence="2">Belongs to the DoxX family.</text>
</comment>
<dbReference type="AlphaFoldDB" id="A0A1E3RHP1"/>
<accession>A0A1E3RHP1</accession>
<dbReference type="OrthoDB" id="4762664at2"/>
<dbReference type="InterPro" id="IPR032808">
    <property type="entry name" value="DoxX"/>
</dbReference>
<comment type="subcellular location">
    <subcellularLocation>
        <location evidence="1">Cell membrane</location>
        <topology evidence="1">Multi-pass membrane protein</topology>
    </subcellularLocation>
</comment>
<organism evidence="8 9">
    <name type="scientific">Mycolicibacterium flavescens</name>
    <name type="common">Mycobacterium flavescens</name>
    <dbReference type="NCBI Taxonomy" id="1776"/>
    <lineage>
        <taxon>Bacteria</taxon>
        <taxon>Bacillati</taxon>
        <taxon>Actinomycetota</taxon>
        <taxon>Actinomycetes</taxon>
        <taxon>Mycobacteriales</taxon>
        <taxon>Mycobacteriaceae</taxon>
        <taxon>Mycolicibacterium</taxon>
    </lineage>
</organism>